<dbReference type="Proteomes" id="UP001497512">
    <property type="component" value="Chromosome 1"/>
</dbReference>
<dbReference type="EMBL" id="OZ019893">
    <property type="protein sequence ID" value="CAK9190977.1"/>
    <property type="molecule type" value="Genomic_DNA"/>
</dbReference>
<sequence>MADFKILQLIFGWLEYFSYLLLEVEIILYVYFSSCEMESCSTRVKQLLFCIITYGGGAVDELGLGNSEVTARNERTKQREEEEEEHDDDDDDDV</sequence>
<protein>
    <submittedName>
        <fullName evidence="3">Uncharacterized protein</fullName>
    </submittedName>
</protein>
<name>A0ABP0TAF9_9BRYO</name>
<organism evidence="3 4">
    <name type="scientific">Sphagnum troendelagicum</name>
    <dbReference type="NCBI Taxonomy" id="128251"/>
    <lineage>
        <taxon>Eukaryota</taxon>
        <taxon>Viridiplantae</taxon>
        <taxon>Streptophyta</taxon>
        <taxon>Embryophyta</taxon>
        <taxon>Bryophyta</taxon>
        <taxon>Sphagnophytina</taxon>
        <taxon>Sphagnopsida</taxon>
        <taxon>Sphagnales</taxon>
        <taxon>Sphagnaceae</taxon>
        <taxon>Sphagnum</taxon>
    </lineage>
</organism>
<keyword evidence="2" id="KW-0812">Transmembrane</keyword>
<accession>A0ABP0TAF9</accession>
<feature type="compositionally biased region" description="Acidic residues" evidence="1">
    <location>
        <begin position="81"/>
        <end position="94"/>
    </location>
</feature>
<evidence type="ECO:0000313" key="3">
    <source>
        <dbReference type="EMBL" id="CAK9190977.1"/>
    </source>
</evidence>
<feature type="transmembrane region" description="Helical" evidence="2">
    <location>
        <begin position="12"/>
        <end position="32"/>
    </location>
</feature>
<keyword evidence="2" id="KW-1133">Transmembrane helix</keyword>
<evidence type="ECO:0000313" key="4">
    <source>
        <dbReference type="Proteomes" id="UP001497512"/>
    </source>
</evidence>
<keyword evidence="2" id="KW-0472">Membrane</keyword>
<gene>
    <name evidence="3" type="ORF">CSSPTR1EN2_LOCUS1160</name>
</gene>
<feature type="non-terminal residue" evidence="3">
    <location>
        <position position="1"/>
    </location>
</feature>
<reference evidence="3 4" key="1">
    <citation type="submission" date="2024-02" db="EMBL/GenBank/DDBJ databases">
        <authorList>
            <consortium name="ELIXIR-Norway"/>
            <consortium name="Elixir Norway"/>
        </authorList>
    </citation>
    <scope>NUCLEOTIDE SEQUENCE [LARGE SCALE GENOMIC DNA]</scope>
</reference>
<feature type="compositionally biased region" description="Basic and acidic residues" evidence="1">
    <location>
        <begin position="71"/>
        <end position="80"/>
    </location>
</feature>
<evidence type="ECO:0000256" key="2">
    <source>
        <dbReference type="SAM" id="Phobius"/>
    </source>
</evidence>
<proteinExistence type="predicted"/>
<evidence type="ECO:0000256" key="1">
    <source>
        <dbReference type="SAM" id="MobiDB-lite"/>
    </source>
</evidence>
<feature type="region of interest" description="Disordered" evidence="1">
    <location>
        <begin position="70"/>
        <end position="94"/>
    </location>
</feature>
<keyword evidence="4" id="KW-1185">Reference proteome</keyword>